<dbReference type="GO" id="GO:0016787">
    <property type="term" value="F:hydrolase activity"/>
    <property type="evidence" value="ECO:0007669"/>
    <property type="project" value="UniProtKB-KW"/>
</dbReference>
<evidence type="ECO:0000313" key="2">
    <source>
        <dbReference type="EMBL" id="MDN4610582.1"/>
    </source>
</evidence>
<dbReference type="Proteomes" id="UP001174209">
    <property type="component" value="Unassembled WGS sequence"/>
</dbReference>
<reference evidence="2" key="1">
    <citation type="submission" date="2023-06" db="EMBL/GenBank/DDBJ databases">
        <title>MT1 and MT2 Draft Genomes of Novel Species.</title>
        <authorList>
            <person name="Venkateswaran K."/>
        </authorList>
    </citation>
    <scope>NUCLEOTIDE SEQUENCE</scope>
    <source>
        <strain evidence="2">IIF3SC-B10</strain>
    </source>
</reference>
<dbReference type="RefSeq" id="WP_301225890.1">
    <property type="nucleotide sequence ID" value="NZ_JAROCG010000001.1"/>
</dbReference>
<dbReference type="PANTHER" id="PTHR46623">
    <property type="entry name" value="CARBOXYMETHYLENEBUTENOLIDASE-RELATED"/>
    <property type="match status" value="1"/>
</dbReference>
<dbReference type="InterPro" id="IPR051049">
    <property type="entry name" value="Dienelactone_hydrolase-like"/>
</dbReference>
<dbReference type="InterPro" id="IPR029058">
    <property type="entry name" value="AB_hydrolase_fold"/>
</dbReference>
<dbReference type="PANTHER" id="PTHR46623:SF6">
    <property type="entry name" value="ALPHA_BETA-HYDROLASES SUPERFAMILY PROTEIN"/>
    <property type="match status" value="1"/>
</dbReference>
<dbReference type="Gene3D" id="3.40.50.1820">
    <property type="entry name" value="alpha/beta hydrolase"/>
    <property type="match status" value="1"/>
</dbReference>
<keyword evidence="3" id="KW-1185">Reference proteome</keyword>
<name>A0ABT8K0F1_9MICC</name>
<dbReference type="EMBL" id="JAROCG010000001">
    <property type="protein sequence ID" value="MDN4610582.1"/>
    <property type="molecule type" value="Genomic_DNA"/>
</dbReference>
<gene>
    <name evidence="2" type="ORF">P5G52_06830</name>
</gene>
<sequence>MSSFQDIATASGALSAYVARPDGPVKGGLILIHEVWGLVAHTRDVADRFAREGYVVVAPDLLADHGITEQNTAGIGEAIAGPDAEARNRAQPKLRALLAPLQNAEFAALTIGRVQACFDFLYDDADVRGRVAITGFCFGGTYSFSLAVHEPRLLACVPFYGHAHFSGEELARIKAPVLAFYGQDDHALITALPALDAAMADAGVDFTARVYPGAGHAFFNDSNRFAYRPDAAADAWALTLDFLARNVA</sequence>
<evidence type="ECO:0000313" key="3">
    <source>
        <dbReference type="Proteomes" id="UP001174209"/>
    </source>
</evidence>
<comment type="caution">
    <text evidence="2">The sequence shown here is derived from an EMBL/GenBank/DDBJ whole genome shotgun (WGS) entry which is preliminary data.</text>
</comment>
<proteinExistence type="predicted"/>
<dbReference type="InterPro" id="IPR002925">
    <property type="entry name" value="Dienelactn_hydro"/>
</dbReference>
<protein>
    <submittedName>
        <fullName evidence="2">Dienelactone hydrolase family protein</fullName>
        <ecNumber evidence="2">3.1.-.-</ecNumber>
    </submittedName>
</protein>
<feature type="domain" description="Dienelactone hydrolase" evidence="1">
    <location>
        <begin position="15"/>
        <end position="245"/>
    </location>
</feature>
<dbReference type="EC" id="3.1.-.-" evidence="2"/>
<dbReference type="SUPFAM" id="SSF53474">
    <property type="entry name" value="alpha/beta-Hydrolases"/>
    <property type="match status" value="1"/>
</dbReference>
<dbReference type="Pfam" id="PF01738">
    <property type="entry name" value="DLH"/>
    <property type="match status" value="1"/>
</dbReference>
<accession>A0ABT8K0F1</accession>
<organism evidence="2 3">
    <name type="scientific">Arthrobacter burdickii</name>
    <dbReference type="NCBI Taxonomy" id="3035920"/>
    <lineage>
        <taxon>Bacteria</taxon>
        <taxon>Bacillati</taxon>
        <taxon>Actinomycetota</taxon>
        <taxon>Actinomycetes</taxon>
        <taxon>Micrococcales</taxon>
        <taxon>Micrococcaceae</taxon>
        <taxon>Arthrobacter</taxon>
    </lineage>
</organism>
<keyword evidence="2" id="KW-0378">Hydrolase</keyword>
<evidence type="ECO:0000259" key="1">
    <source>
        <dbReference type="Pfam" id="PF01738"/>
    </source>
</evidence>